<dbReference type="PANTHER" id="PTHR30034:SF6">
    <property type="entry name" value="YOP PROTEINS TRANSLOCATION PROTEIN Q"/>
    <property type="match status" value="1"/>
</dbReference>
<keyword evidence="2" id="KW-0969">Cilium</keyword>
<keyword evidence="2" id="KW-0282">Flagellum</keyword>
<reference evidence="2" key="1">
    <citation type="submission" date="2021-09" db="EMBL/GenBank/DDBJ databases">
        <title>First case of bloodstream infection caused by Mixta hanseatica sp. nov., a member of the Erwiniaceae family.</title>
        <authorList>
            <person name="Both A."/>
            <person name="Huang J."/>
            <person name="Wenzel P."/>
            <person name="Aepfelbacher M."/>
            <person name="Rohde H."/>
            <person name="Christner M."/>
            <person name="Hentschke M."/>
        </authorList>
    </citation>
    <scope>NUCLEOTIDE SEQUENCE</scope>
    <source>
        <strain evidence="2">X22927</strain>
    </source>
</reference>
<evidence type="ECO:0000259" key="1">
    <source>
        <dbReference type="Pfam" id="PF01052"/>
    </source>
</evidence>
<evidence type="ECO:0000313" key="2">
    <source>
        <dbReference type="EMBL" id="UQY44681.1"/>
    </source>
</evidence>
<evidence type="ECO:0000313" key="3">
    <source>
        <dbReference type="Proteomes" id="UP001056635"/>
    </source>
</evidence>
<dbReference type="EMBL" id="CP082904">
    <property type="protein sequence ID" value="UQY44681.1"/>
    <property type="molecule type" value="Genomic_DNA"/>
</dbReference>
<dbReference type="Proteomes" id="UP001056635">
    <property type="component" value="Chromosome"/>
</dbReference>
<dbReference type="Pfam" id="PF01052">
    <property type="entry name" value="FliMN_C"/>
    <property type="match status" value="1"/>
</dbReference>
<keyword evidence="3" id="KW-1185">Reference proteome</keyword>
<dbReference type="RefSeq" id="WP_249893270.1">
    <property type="nucleotide sequence ID" value="NZ_CP082904.1"/>
</dbReference>
<sequence>MKLSLPRREMDEAQLRRRIGSGLRFHYRVAGEAGQLALFLTADPQPQGEWLALRCSSGILQLSDAEAALALIADCPALPHAEVAVTPWYWPLFNQGLSAELQALLGDLAPAGEENDAPFTLRLELRLGEFHSESMLMASIATLNRLLDKVGWLPQAAALPPQLPLSFPLTLGALTLSAAQLRQLQPEDVLLPTRAAFSPYGEGALQLAGVRLTGALNGEADRAFFTLSDLEIAPVTFPYDNDDMAPATPPDEAWQSEPAPALDGLSLALTVRCGQLRLTLGELQHLSAGSTVMVDNVQPGEALLCHGDFPLAKGELVDVEGRLGLQITHMLPGSINPLGHGG</sequence>
<dbReference type="Gene3D" id="2.30.330.10">
    <property type="entry name" value="SpoA-like"/>
    <property type="match status" value="1"/>
</dbReference>
<feature type="domain" description="Flagellar motor switch protein FliN-like C-terminal" evidence="1">
    <location>
        <begin position="262"/>
        <end position="331"/>
    </location>
</feature>
<dbReference type="InterPro" id="IPR001543">
    <property type="entry name" value="FliN-like_C"/>
</dbReference>
<gene>
    <name evidence="2" type="ORF">K6958_03000</name>
</gene>
<proteinExistence type="predicted"/>
<dbReference type="PANTHER" id="PTHR30034">
    <property type="entry name" value="FLAGELLAR MOTOR SWITCH PROTEIN FLIM"/>
    <property type="match status" value="1"/>
</dbReference>
<dbReference type="SUPFAM" id="SSF101801">
    <property type="entry name" value="Surface presentation of antigens (SPOA)"/>
    <property type="match status" value="1"/>
</dbReference>
<accession>A0ABY4RD96</accession>
<organism evidence="2 3">
    <name type="scientific">Mixta hanseatica</name>
    <dbReference type="NCBI Taxonomy" id="2872648"/>
    <lineage>
        <taxon>Bacteria</taxon>
        <taxon>Pseudomonadati</taxon>
        <taxon>Pseudomonadota</taxon>
        <taxon>Gammaproteobacteria</taxon>
        <taxon>Enterobacterales</taxon>
        <taxon>Erwiniaceae</taxon>
        <taxon>Mixta</taxon>
    </lineage>
</organism>
<dbReference type="InterPro" id="IPR036429">
    <property type="entry name" value="SpoA-like_sf"/>
</dbReference>
<protein>
    <submittedName>
        <fullName evidence="2">FliM/FliN family flagellar motor switch protein</fullName>
    </submittedName>
</protein>
<name>A0ABY4RD96_9GAMM</name>
<keyword evidence="2" id="KW-0966">Cell projection</keyword>